<evidence type="ECO:0000313" key="2">
    <source>
        <dbReference type="EMBL" id="ACV05669.1"/>
    </source>
</evidence>
<organism evidence="2 3">
    <name type="scientific">Kytococcus sedentarius (strain ATCC 14392 / DSM 20547 / JCM 11482 / CCUG 33030 / NBRC 15357 / NCTC 11040 / CCM 314 / 541)</name>
    <name type="common">Micrococcus sedentarius</name>
    <dbReference type="NCBI Taxonomy" id="478801"/>
    <lineage>
        <taxon>Bacteria</taxon>
        <taxon>Bacillati</taxon>
        <taxon>Actinomycetota</taxon>
        <taxon>Actinomycetes</taxon>
        <taxon>Micrococcales</taxon>
        <taxon>Kytococcaceae</taxon>
        <taxon>Kytococcus</taxon>
    </lineage>
</organism>
<dbReference type="KEGG" id="kse:Ksed_06030"/>
<keyword evidence="3" id="KW-1185">Reference proteome</keyword>
<name>C7NLK3_KYTSD</name>
<evidence type="ECO:0000313" key="3">
    <source>
        <dbReference type="Proteomes" id="UP000006666"/>
    </source>
</evidence>
<reference evidence="2 3" key="1">
    <citation type="journal article" date="2009" name="Stand. Genomic Sci.">
        <title>Complete genome sequence of Kytococcus sedentarius type strain (541).</title>
        <authorList>
            <person name="Sims D."/>
            <person name="Brettin T."/>
            <person name="Detter J.C."/>
            <person name="Han C."/>
            <person name="Lapidus A."/>
            <person name="Copeland A."/>
            <person name="Glavina Del Rio T."/>
            <person name="Nolan M."/>
            <person name="Chen F."/>
            <person name="Lucas S."/>
            <person name="Tice H."/>
            <person name="Cheng J.F."/>
            <person name="Bruce D."/>
            <person name="Goodwin L."/>
            <person name="Pitluck S."/>
            <person name="Ovchinnikova G."/>
            <person name="Pati A."/>
            <person name="Ivanova N."/>
            <person name="Mavrommatis K."/>
            <person name="Chen A."/>
            <person name="Palaniappan K."/>
            <person name="D'haeseleer P."/>
            <person name="Chain P."/>
            <person name="Bristow J."/>
            <person name="Eisen J.A."/>
            <person name="Markowitz V."/>
            <person name="Hugenholtz P."/>
            <person name="Schneider S."/>
            <person name="Goker M."/>
            <person name="Pukall R."/>
            <person name="Kyrpides N.C."/>
            <person name="Klenk H.P."/>
        </authorList>
    </citation>
    <scope>NUCLEOTIDE SEQUENCE [LARGE SCALE GENOMIC DNA]</scope>
    <source>
        <strain evidence="3">ATCC 14392 / DSM 20547 / JCM 11482 / CCUG 33030 / NBRC 15357 / NCTC 11040 / CCM 314 / 541</strain>
    </source>
</reference>
<feature type="domain" description="Bacterial SCP orthologue" evidence="1">
    <location>
        <begin position="37"/>
        <end position="129"/>
    </location>
</feature>
<evidence type="ECO:0000259" key="1">
    <source>
        <dbReference type="Pfam" id="PF17844"/>
    </source>
</evidence>
<dbReference type="RefSeq" id="WP_012802087.1">
    <property type="nucleotide sequence ID" value="NC_013169.1"/>
</dbReference>
<dbReference type="STRING" id="478801.Ksed_06030"/>
<protein>
    <recommendedName>
        <fullName evidence="1">Bacterial SCP orthologue domain-containing protein</fullName>
    </recommendedName>
</protein>
<dbReference type="SUPFAM" id="SSF55718">
    <property type="entry name" value="SCP-like"/>
    <property type="match status" value="1"/>
</dbReference>
<dbReference type="HOGENOM" id="CLU_123202_2_0_11"/>
<gene>
    <name evidence="2" type="ordered locus">Ksed_06030</name>
</gene>
<accession>C7NLK3</accession>
<dbReference type="EMBL" id="CP001686">
    <property type="protein sequence ID" value="ACV05669.1"/>
    <property type="molecule type" value="Genomic_DNA"/>
</dbReference>
<dbReference type="InterPro" id="IPR041629">
    <property type="entry name" value="SCP_3"/>
</dbReference>
<dbReference type="Pfam" id="PF17844">
    <property type="entry name" value="SCP_3"/>
    <property type="match status" value="1"/>
</dbReference>
<dbReference type="Gene3D" id="3.30.1050.40">
    <property type="match status" value="1"/>
</dbReference>
<proteinExistence type="predicted"/>
<dbReference type="InterPro" id="IPR036527">
    <property type="entry name" value="SCP2_sterol-bd_dom_sf"/>
</dbReference>
<sequence length="138" mass="14326">MPPRRRIDPSAGHAAVGQWLAAQSGQDEGEPAPVAVDRQVLATAVRFTLEELGARAPGRSVEVRVPPLGVVQCVEGSTHRRGTPPAVVEMDAATWLALATGRLAWVDAVGAGSVQASGQRADLASHLPLVEDAGARRA</sequence>
<dbReference type="eggNOG" id="COG3255">
    <property type="taxonomic scope" value="Bacteria"/>
</dbReference>
<dbReference type="AlphaFoldDB" id="C7NLK3"/>
<dbReference type="Proteomes" id="UP000006666">
    <property type="component" value="Chromosome"/>
</dbReference>